<dbReference type="Pfam" id="PF19569">
    <property type="entry name" value="START_2"/>
    <property type="match status" value="1"/>
</dbReference>
<sequence length="131" mass="15319">MMTAEKVKFQLEIPLNSSKGVLYNCISTPSGLAEWFCDDVNIKKDVHIFFWDGSEESARMISKKKDEFVRFRWLEAEEEGEDTFFELRIRVDDLTRENSLVITDFADDDEVEDAKDLWKAQVTKLRRVLGC</sequence>
<protein>
    <recommendedName>
        <fullName evidence="1">START-like domain-containing protein</fullName>
    </recommendedName>
</protein>
<accession>H6RF09</accession>
<proteinExistence type="predicted"/>
<evidence type="ECO:0000259" key="1">
    <source>
        <dbReference type="Pfam" id="PF19569"/>
    </source>
</evidence>
<feature type="domain" description="START-like" evidence="1">
    <location>
        <begin position="4"/>
        <end position="130"/>
    </location>
</feature>
<evidence type="ECO:0000313" key="2">
    <source>
        <dbReference type="EMBL" id="CCF99620.1"/>
    </source>
</evidence>
<dbReference type="InterPro" id="IPR023393">
    <property type="entry name" value="START-like_dom_sf"/>
</dbReference>
<organism evidence="2">
    <name type="scientific">uncultured Flavobacteriia bacterium</name>
    <dbReference type="NCBI Taxonomy" id="212695"/>
    <lineage>
        <taxon>Bacteria</taxon>
        <taxon>Pseudomonadati</taxon>
        <taxon>Bacteroidota</taxon>
        <taxon>Flavobacteriia</taxon>
        <taxon>environmental samples</taxon>
    </lineage>
</organism>
<reference evidence="2" key="2">
    <citation type="submission" date="2012-02" db="EMBL/GenBank/DDBJ databases">
        <authorList>
            <person name="Genoscope - CEA"/>
        </authorList>
    </citation>
    <scope>NUCLEOTIDE SEQUENCE</scope>
</reference>
<reference evidence="2" key="1">
    <citation type="journal article" date="2012" name="Environ. Microbiol.">
        <title>Genomic content of uncultured Bacteroidetes from contrasting oceanic provinces in the North Atlantic Ocean.</title>
        <authorList>
            <person name="Gomez-Pereira P.R."/>
            <person name="Schuler M."/>
            <person name="Fuchs B.M."/>
            <person name="Bennke C."/>
            <person name="Teeling H."/>
            <person name="Waldmann J."/>
            <person name="Richter M."/>
            <person name="Barbe V."/>
            <person name="Bataille E."/>
            <person name="Glockner F.O."/>
            <person name="Amann R."/>
        </authorList>
    </citation>
    <scope>NUCLEOTIDE SEQUENCE</scope>
</reference>
<dbReference type="InterPro" id="IPR045736">
    <property type="entry name" value="START_2"/>
</dbReference>
<dbReference type="Gene3D" id="3.30.530.20">
    <property type="match status" value="1"/>
</dbReference>
<gene>
    <name evidence="2" type="ORF">VIS_S18BPA60018</name>
</gene>
<dbReference type="AlphaFoldDB" id="H6RF09"/>
<dbReference type="SUPFAM" id="SSF55961">
    <property type="entry name" value="Bet v1-like"/>
    <property type="match status" value="1"/>
</dbReference>
<name>H6RF09_9BACT</name>
<dbReference type="EMBL" id="FO117585">
    <property type="protein sequence ID" value="CCF99620.1"/>
    <property type="molecule type" value="Genomic_DNA"/>
</dbReference>